<evidence type="ECO:0000256" key="4">
    <source>
        <dbReference type="ARBA" id="ARBA00023242"/>
    </source>
</evidence>
<keyword evidence="4" id="KW-0539">Nucleus</keyword>
<comment type="similarity">
    <text evidence="2">Belongs to the MCMBP family.</text>
</comment>
<sequence length="556" mass="62322">MGNIHEVICMGSFHEVMCIDNFHEIICMGNFHEVICMGNFHEVICMDSFYEVICMGNFYEVICMGNFHEVICMDIFHEVICMGNFHEVIDKQKSLDSSGVRDYFAEKLKTKNSITWIPSLNDTSLHSLKANSLVRFRCMVQDMFDPEFYLGSYEVCDGASGNTSMRSGKYKDIAECGANQTINVDSENNVTMDRMTLYCVPVPGEVEWTPTRTKRNLDDDPMEVTPDPSSAPVDAGSSQVPDLNFPLPDEKGPACLVKVYDEIDAFKVNDVVEFVGVLSVDPALARFDNDSEESSLLGGVEENPEEVYAHAPPPSLVPRLHAVLCNRLSHVNPLVPKTKSEDYITDAIPLGKFSLNLSNTPRSTSYAGLLHFLISNLVTQDYTANRLKSGLLQLAEHTNLVVDETALEPGQLDVNGVRNLSALGNMINWQKVEYDFNFHKQDFHSNVQALVLSEGKSLLTTDCLLPLKHGNIPESLRDHFALLDPRLTEDFLARCRTYLGLAKHMEYSLPDEIQKVLLSLSELKASPTGEIWSRAKTMEQQRKQRVTGMPSREQAV</sequence>
<evidence type="ECO:0000256" key="5">
    <source>
        <dbReference type="SAM" id="MobiDB-lite"/>
    </source>
</evidence>
<feature type="region of interest" description="Disordered" evidence="5">
    <location>
        <begin position="210"/>
        <end position="245"/>
    </location>
</feature>
<dbReference type="Proteomes" id="UP001164746">
    <property type="component" value="Chromosome 12"/>
</dbReference>
<evidence type="ECO:0000256" key="3">
    <source>
        <dbReference type="ARBA" id="ARBA00015405"/>
    </source>
</evidence>
<dbReference type="PANTHER" id="PTHR13489">
    <property type="entry name" value="MINI-CHROMOSOME MAINTENANCE COMPLEX-BINDING PROTEIN"/>
    <property type="match status" value="1"/>
</dbReference>
<dbReference type="Pfam" id="PF09739">
    <property type="entry name" value="MCM_bind"/>
    <property type="match status" value="3"/>
</dbReference>
<dbReference type="PANTHER" id="PTHR13489:SF0">
    <property type="entry name" value="MINI-CHROMOSOME MAINTENANCE COMPLEX-BINDING PROTEIN"/>
    <property type="match status" value="1"/>
</dbReference>
<evidence type="ECO:0000313" key="6">
    <source>
        <dbReference type="EMBL" id="WAR21665.1"/>
    </source>
</evidence>
<evidence type="ECO:0000256" key="1">
    <source>
        <dbReference type="ARBA" id="ARBA00004123"/>
    </source>
</evidence>
<evidence type="ECO:0000313" key="7">
    <source>
        <dbReference type="Proteomes" id="UP001164746"/>
    </source>
</evidence>
<name>A0ABY7FHJ9_MYAAR</name>
<dbReference type="EMBL" id="CP111023">
    <property type="protein sequence ID" value="WAR21665.1"/>
    <property type="molecule type" value="Genomic_DNA"/>
</dbReference>
<evidence type="ECO:0000256" key="2">
    <source>
        <dbReference type="ARBA" id="ARBA00007925"/>
    </source>
</evidence>
<proteinExistence type="inferred from homology"/>
<protein>
    <recommendedName>
        <fullName evidence="3">Mini-chromosome maintenance complex-binding protein</fullName>
    </recommendedName>
</protein>
<comment type="subcellular location">
    <subcellularLocation>
        <location evidence="1">Nucleus</location>
    </subcellularLocation>
</comment>
<gene>
    <name evidence="6" type="ORF">MAR_015639</name>
</gene>
<accession>A0ABY7FHJ9</accession>
<reference evidence="6" key="1">
    <citation type="submission" date="2022-11" db="EMBL/GenBank/DDBJ databases">
        <title>Centuries of genome instability and evolution in soft-shell clam transmissible cancer (bioRxiv).</title>
        <authorList>
            <person name="Hart S.F.M."/>
            <person name="Yonemitsu M.A."/>
            <person name="Giersch R.M."/>
            <person name="Beal B.F."/>
            <person name="Arriagada G."/>
            <person name="Davis B.W."/>
            <person name="Ostrander E.A."/>
            <person name="Goff S.P."/>
            <person name="Metzger M.J."/>
        </authorList>
    </citation>
    <scope>NUCLEOTIDE SEQUENCE</scope>
    <source>
        <strain evidence="6">MELC-2E11</strain>
        <tissue evidence="6">Siphon/mantle</tissue>
    </source>
</reference>
<keyword evidence="7" id="KW-1185">Reference proteome</keyword>
<dbReference type="InterPro" id="IPR019140">
    <property type="entry name" value="MCM_complex-bd"/>
</dbReference>
<organism evidence="6 7">
    <name type="scientific">Mya arenaria</name>
    <name type="common">Soft-shell clam</name>
    <dbReference type="NCBI Taxonomy" id="6604"/>
    <lineage>
        <taxon>Eukaryota</taxon>
        <taxon>Metazoa</taxon>
        <taxon>Spiralia</taxon>
        <taxon>Lophotrochozoa</taxon>
        <taxon>Mollusca</taxon>
        <taxon>Bivalvia</taxon>
        <taxon>Autobranchia</taxon>
        <taxon>Heteroconchia</taxon>
        <taxon>Euheterodonta</taxon>
        <taxon>Imparidentia</taxon>
        <taxon>Neoheterodontei</taxon>
        <taxon>Myida</taxon>
        <taxon>Myoidea</taxon>
        <taxon>Myidae</taxon>
        <taxon>Mya</taxon>
    </lineage>
</organism>